<keyword evidence="9" id="KW-1185">Reference proteome</keyword>
<evidence type="ECO:0000259" key="7">
    <source>
        <dbReference type="PROSITE" id="PS50067"/>
    </source>
</evidence>
<keyword evidence="4" id="KW-0206">Cytoskeleton</keyword>
<dbReference type="SMART" id="SM00129">
    <property type="entry name" value="KISc"/>
    <property type="match status" value="1"/>
</dbReference>
<dbReference type="Pfam" id="PF00225">
    <property type="entry name" value="Kinesin"/>
    <property type="match status" value="2"/>
</dbReference>
<dbReference type="GO" id="GO:0015630">
    <property type="term" value="C:microtubule cytoskeleton"/>
    <property type="evidence" value="ECO:0007669"/>
    <property type="project" value="TreeGrafter"/>
</dbReference>
<feature type="binding site" evidence="5">
    <location>
        <begin position="224"/>
        <end position="231"/>
    </location>
    <ligand>
        <name>ATP</name>
        <dbReference type="ChEBI" id="CHEBI:30616"/>
    </ligand>
</feature>
<evidence type="ECO:0000256" key="5">
    <source>
        <dbReference type="PROSITE-ProRule" id="PRU00283"/>
    </source>
</evidence>
<evidence type="ECO:0000256" key="3">
    <source>
        <dbReference type="ARBA" id="ARBA00022840"/>
    </source>
</evidence>
<dbReference type="GO" id="GO:0003777">
    <property type="term" value="F:microtubule motor activity"/>
    <property type="evidence" value="ECO:0007669"/>
    <property type="project" value="InterPro"/>
</dbReference>
<dbReference type="PROSITE" id="PS50067">
    <property type="entry name" value="KINESIN_MOTOR_2"/>
    <property type="match status" value="1"/>
</dbReference>
<dbReference type="SUPFAM" id="SSF52540">
    <property type="entry name" value="P-loop containing nucleoside triphosphate hydrolases"/>
    <property type="match status" value="1"/>
</dbReference>
<dbReference type="GO" id="GO:0007018">
    <property type="term" value="P:microtubule-based movement"/>
    <property type="evidence" value="ECO:0007669"/>
    <property type="project" value="InterPro"/>
</dbReference>
<comment type="caution">
    <text evidence="8">The sequence shown here is derived from an EMBL/GenBank/DDBJ whole genome shotgun (WGS) entry which is preliminary data.</text>
</comment>
<dbReference type="AlphaFoldDB" id="A0A851TK86"/>
<feature type="non-terminal residue" evidence="8">
    <location>
        <position position="544"/>
    </location>
</feature>
<feature type="region of interest" description="Disordered" evidence="6">
    <location>
        <begin position="402"/>
        <end position="421"/>
    </location>
</feature>
<sequence>NLIFFFFFKQYQGLSGRSANEVLQLYSAHGQQQTLQRNSVVTQLHRAIQRLKQDLKSLHSFALELSKDFQHQCKTYLYQVLTVVQRLQLQNEAMQMFQLKAFDLEQSLQEVTERYEKEKHKRRTLHNSLVELRGNIRVHCRIRPLLPFDTAAGHTVPQDRQRNISEKVAYAADDCSYIFPSINHYMLIPRVYNASESQDTVFADVAPLLTSLLDGYNVCIMAYGQTGSGKTYTMLGPQLEKNPAFFTEDESELGIIPRATQEVFRLISEKPPGSYWVEVSVVEVYNNEIFDLLAKDTCGRVYGVKRDVVTTREGKSDVPLLTYETVENASEFLHLVKKGLQLRVRNPTLVHAHSSRSHLVVTLTITTTISGDNFGISWEDELTSQKLNKEVSCTVPQKIRENKSTFSSRASSPASSETTEKLKQIKTRLQLVDLAGSECVGMSGVTGTALRETSFINRSLAALADVLAAIAEQRSHVPYRNSKLTHLLQDAVGGDAKLLVILCISPDQKYLAESMQSLGFGTRARQVQRGQVKKKNLPVPSKAK</sequence>
<keyword evidence="3 5" id="KW-0067">ATP-binding</keyword>
<keyword evidence="2 5" id="KW-0547">Nucleotide-binding</keyword>
<gene>
    <name evidence="8" type="primary">Kif25</name>
    <name evidence="8" type="ORF">NOTNIG_R13864</name>
</gene>
<evidence type="ECO:0000256" key="6">
    <source>
        <dbReference type="SAM" id="MobiDB-lite"/>
    </source>
</evidence>
<accession>A0A851TK86</accession>
<dbReference type="PANTHER" id="PTHR47972">
    <property type="entry name" value="KINESIN-LIKE PROTEIN KLP-3"/>
    <property type="match status" value="1"/>
</dbReference>
<evidence type="ECO:0000256" key="1">
    <source>
        <dbReference type="ARBA" id="ARBA00004245"/>
    </source>
</evidence>
<keyword evidence="5" id="KW-0505">Motor protein</keyword>
<protein>
    <submittedName>
        <fullName evidence="8">KIF25 protein</fullName>
    </submittedName>
</protein>
<evidence type="ECO:0000256" key="2">
    <source>
        <dbReference type="ARBA" id="ARBA00022741"/>
    </source>
</evidence>
<dbReference type="InterPro" id="IPR027417">
    <property type="entry name" value="P-loop_NTPase"/>
</dbReference>
<evidence type="ECO:0000313" key="8">
    <source>
        <dbReference type="EMBL" id="NXD16242.1"/>
    </source>
</evidence>
<keyword evidence="4" id="KW-0963">Cytoplasm</keyword>
<dbReference type="InterPro" id="IPR036961">
    <property type="entry name" value="Kinesin_motor_dom_sf"/>
</dbReference>
<dbReference type="GO" id="GO:0008017">
    <property type="term" value="F:microtubule binding"/>
    <property type="evidence" value="ECO:0007669"/>
    <property type="project" value="InterPro"/>
</dbReference>
<dbReference type="GO" id="GO:0005524">
    <property type="term" value="F:ATP binding"/>
    <property type="evidence" value="ECO:0007669"/>
    <property type="project" value="UniProtKB-UniRule"/>
</dbReference>
<dbReference type="Proteomes" id="UP000661971">
    <property type="component" value="Unassembled WGS sequence"/>
</dbReference>
<reference evidence="9" key="1">
    <citation type="submission" date="2023-07" db="EMBL/GenBank/DDBJ databases">
        <title>Bird 10,000 Genomes (B10K) Project - Family phase.</title>
        <authorList>
            <person name="Zhang G."/>
        </authorList>
    </citation>
    <scope>NUCLEOTIDE SEQUENCE [LARGE SCALE GENOMIC DNA]</scope>
</reference>
<dbReference type="Gene3D" id="3.40.850.10">
    <property type="entry name" value="Kinesin motor domain"/>
    <property type="match status" value="1"/>
</dbReference>
<dbReference type="EMBL" id="WBNA01000370">
    <property type="protein sequence ID" value="NXD16242.1"/>
    <property type="molecule type" value="Genomic_DNA"/>
</dbReference>
<dbReference type="InterPro" id="IPR001752">
    <property type="entry name" value="Kinesin_motor_dom"/>
</dbReference>
<feature type="non-terminal residue" evidence="8">
    <location>
        <position position="1"/>
    </location>
</feature>
<proteinExistence type="inferred from homology"/>
<feature type="domain" description="Kinesin motor" evidence="7">
    <location>
        <begin position="135"/>
        <end position="527"/>
    </location>
</feature>
<organism evidence="8 9">
    <name type="scientific">Nothocercus nigrocapillus</name>
    <dbReference type="NCBI Taxonomy" id="1977171"/>
    <lineage>
        <taxon>Eukaryota</taxon>
        <taxon>Metazoa</taxon>
        <taxon>Chordata</taxon>
        <taxon>Craniata</taxon>
        <taxon>Vertebrata</taxon>
        <taxon>Euteleostomi</taxon>
        <taxon>Archelosauria</taxon>
        <taxon>Archosauria</taxon>
        <taxon>Dinosauria</taxon>
        <taxon>Saurischia</taxon>
        <taxon>Theropoda</taxon>
        <taxon>Coelurosauria</taxon>
        <taxon>Aves</taxon>
        <taxon>Palaeognathae</taxon>
        <taxon>Tinamiformes</taxon>
        <taxon>Tinamidae</taxon>
        <taxon>Nothocercus</taxon>
    </lineage>
</organism>
<dbReference type="InterPro" id="IPR027640">
    <property type="entry name" value="Kinesin-like_fam"/>
</dbReference>
<name>A0A851TK86_9AVES</name>
<comment type="similarity">
    <text evidence="5">Belongs to the TRAFAC class myosin-kinesin ATPase superfamily. Kinesin family.</text>
</comment>
<evidence type="ECO:0000256" key="4">
    <source>
        <dbReference type="ARBA" id="ARBA00023212"/>
    </source>
</evidence>
<feature type="compositionally biased region" description="Low complexity" evidence="6">
    <location>
        <begin position="404"/>
        <end position="417"/>
    </location>
</feature>
<evidence type="ECO:0000313" key="9">
    <source>
        <dbReference type="Proteomes" id="UP000661971"/>
    </source>
</evidence>
<dbReference type="PANTHER" id="PTHR47972:SF63">
    <property type="entry name" value="KINESIN FAMILY MEMBER 25"/>
    <property type="match status" value="1"/>
</dbReference>
<comment type="subcellular location">
    <subcellularLocation>
        <location evidence="1">Cytoplasm</location>
        <location evidence="1">Cytoskeleton</location>
    </subcellularLocation>
</comment>
<dbReference type="PRINTS" id="PR00380">
    <property type="entry name" value="KINESINHEAVY"/>
</dbReference>